<organism evidence="2 3">
    <name type="scientific">Oceanibaculum pacificum</name>
    <dbReference type="NCBI Taxonomy" id="580166"/>
    <lineage>
        <taxon>Bacteria</taxon>
        <taxon>Pseudomonadati</taxon>
        <taxon>Pseudomonadota</taxon>
        <taxon>Alphaproteobacteria</taxon>
        <taxon>Rhodospirillales</taxon>
        <taxon>Oceanibaculaceae</taxon>
        <taxon>Oceanibaculum</taxon>
    </lineage>
</organism>
<keyword evidence="1" id="KW-0378">Hydrolase</keyword>
<dbReference type="PANTHER" id="PTHR31377:SF0">
    <property type="entry name" value="AGMATINE DEIMINASE-RELATED"/>
    <property type="match status" value="1"/>
</dbReference>
<dbReference type="InterPro" id="IPR007466">
    <property type="entry name" value="Peptidyl-Arg-deiminase_porph"/>
</dbReference>
<dbReference type="Gene3D" id="3.75.10.10">
    <property type="entry name" value="L-arginine/glycine Amidinotransferase, Chain A"/>
    <property type="match status" value="1"/>
</dbReference>
<dbReference type="Pfam" id="PF04371">
    <property type="entry name" value="PAD_porph"/>
    <property type="match status" value="1"/>
</dbReference>
<dbReference type="RefSeq" id="WP_067555640.1">
    <property type="nucleotide sequence ID" value="NZ_LPXN01000105.1"/>
</dbReference>
<dbReference type="PANTHER" id="PTHR31377">
    <property type="entry name" value="AGMATINE DEIMINASE-RELATED"/>
    <property type="match status" value="1"/>
</dbReference>
<sequence length="346" mass="37122">MSTPVEEGFHMPGEWHPHRRCWMAWPVGDRLWGEKTGQAHDAFVAVARAIARFEPVAMLANPADAPVARRLLGDAATVIEAAFDDSWFRDTGPSFVIDGKGGLAGVDWVFNAWGNRQPHDKDAAIAGWLLAREGIARYSSPLVNEGGAIHVDGEGTMLAVETTIPNANRNSLTRYRIDSELRDATGCTKVIWLPGGLDGDYGPVGTDGHIDTVACFARPGVVLAQVTLDPADSDYATLQANLAILKGATDARGRKLEIVEIEQPARREDHATGGRLPMSYVNFYLAGTSGGPRGLVLPVYDDPADGPAIATLRRVFPDREIVTIPGTILFEGGGGVHCITQQEPAP</sequence>
<evidence type="ECO:0000256" key="1">
    <source>
        <dbReference type="ARBA" id="ARBA00022801"/>
    </source>
</evidence>
<evidence type="ECO:0000313" key="3">
    <source>
        <dbReference type="Proteomes" id="UP000076400"/>
    </source>
</evidence>
<dbReference type="STRING" id="580166.AUP43_01610"/>
<proteinExistence type="predicted"/>
<dbReference type="EMBL" id="LPXN01000105">
    <property type="protein sequence ID" value="KZD08325.1"/>
    <property type="molecule type" value="Genomic_DNA"/>
</dbReference>
<evidence type="ECO:0008006" key="4">
    <source>
        <dbReference type="Google" id="ProtNLM"/>
    </source>
</evidence>
<dbReference type="AlphaFoldDB" id="A0A154W435"/>
<name>A0A154W435_9PROT</name>
<evidence type="ECO:0000313" key="2">
    <source>
        <dbReference type="EMBL" id="KZD08325.1"/>
    </source>
</evidence>
<accession>A0A154W435</accession>
<reference evidence="2 3" key="1">
    <citation type="submission" date="2015-12" db="EMBL/GenBank/DDBJ databases">
        <title>Genome sequence of Oceanibaculum pacificum MCCC 1A02656.</title>
        <authorList>
            <person name="Lu L."/>
            <person name="Lai Q."/>
            <person name="Shao Z."/>
            <person name="Qian P."/>
        </authorList>
    </citation>
    <scope>NUCLEOTIDE SEQUENCE [LARGE SCALE GENOMIC DNA]</scope>
    <source>
        <strain evidence="2 3">MCCC 1A02656</strain>
    </source>
</reference>
<dbReference type="GO" id="GO:0004668">
    <property type="term" value="F:protein-arginine deiminase activity"/>
    <property type="evidence" value="ECO:0007669"/>
    <property type="project" value="InterPro"/>
</dbReference>
<dbReference type="GO" id="GO:0047632">
    <property type="term" value="F:agmatine deiminase activity"/>
    <property type="evidence" value="ECO:0007669"/>
    <property type="project" value="TreeGrafter"/>
</dbReference>
<dbReference type="SUPFAM" id="SSF55909">
    <property type="entry name" value="Pentein"/>
    <property type="match status" value="1"/>
</dbReference>
<comment type="caution">
    <text evidence="2">The sequence shown here is derived from an EMBL/GenBank/DDBJ whole genome shotgun (WGS) entry which is preliminary data.</text>
</comment>
<gene>
    <name evidence="2" type="ORF">AUP43_01610</name>
</gene>
<dbReference type="GO" id="GO:0009446">
    <property type="term" value="P:putrescine biosynthetic process"/>
    <property type="evidence" value="ECO:0007669"/>
    <property type="project" value="InterPro"/>
</dbReference>
<dbReference type="Proteomes" id="UP000076400">
    <property type="component" value="Unassembled WGS sequence"/>
</dbReference>
<protein>
    <recommendedName>
        <fullName evidence="4">Agmatine deiminase</fullName>
    </recommendedName>
</protein>
<keyword evidence="3" id="KW-1185">Reference proteome</keyword>